<dbReference type="AlphaFoldDB" id="A0AAV4V0U2"/>
<reference evidence="1 2" key="1">
    <citation type="submission" date="2021-06" db="EMBL/GenBank/DDBJ databases">
        <title>Caerostris extrusa draft genome.</title>
        <authorList>
            <person name="Kono N."/>
            <person name="Arakawa K."/>
        </authorList>
    </citation>
    <scope>NUCLEOTIDE SEQUENCE [LARGE SCALE GENOMIC DNA]</scope>
</reference>
<proteinExistence type="predicted"/>
<protein>
    <submittedName>
        <fullName evidence="1">Uncharacterized protein</fullName>
    </submittedName>
</protein>
<evidence type="ECO:0000313" key="2">
    <source>
        <dbReference type="Proteomes" id="UP001054945"/>
    </source>
</evidence>
<sequence>MYARYWRSIYIGVVDEAYKVTGDSLSAVLDNSIREYHWAVFWGWLASVSIRSQACHFAVMAEPIIVEAPE</sequence>
<gene>
    <name evidence="1" type="ORF">CEXT_285781</name>
</gene>
<accession>A0AAV4V0U2</accession>
<dbReference type="EMBL" id="BPLR01013746">
    <property type="protein sequence ID" value="GIY63468.1"/>
    <property type="molecule type" value="Genomic_DNA"/>
</dbReference>
<comment type="caution">
    <text evidence="1">The sequence shown here is derived from an EMBL/GenBank/DDBJ whole genome shotgun (WGS) entry which is preliminary data.</text>
</comment>
<organism evidence="1 2">
    <name type="scientific">Caerostris extrusa</name>
    <name type="common">Bark spider</name>
    <name type="synonym">Caerostris bankana</name>
    <dbReference type="NCBI Taxonomy" id="172846"/>
    <lineage>
        <taxon>Eukaryota</taxon>
        <taxon>Metazoa</taxon>
        <taxon>Ecdysozoa</taxon>
        <taxon>Arthropoda</taxon>
        <taxon>Chelicerata</taxon>
        <taxon>Arachnida</taxon>
        <taxon>Araneae</taxon>
        <taxon>Araneomorphae</taxon>
        <taxon>Entelegynae</taxon>
        <taxon>Araneoidea</taxon>
        <taxon>Araneidae</taxon>
        <taxon>Caerostris</taxon>
    </lineage>
</organism>
<dbReference type="Proteomes" id="UP001054945">
    <property type="component" value="Unassembled WGS sequence"/>
</dbReference>
<evidence type="ECO:0000313" key="1">
    <source>
        <dbReference type="EMBL" id="GIY63468.1"/>
    </source>
</evidence>
<name>A0AAV4V0U2_CAEEX</name>
<keyword evidence="2" id="KW-1185">Reference proteome</keyword>